<proteinExistence type="predicted"/>
<sequence length="99" mass="10487">MYNIRFTTTTLKRSVVNDLLHTRTDALAAHKELNCGEMYGAKGEGGEGRRGGEGSAAGTPPLRQSRVGDVAIAGNVATSERAGDVEGPPPLSHPHYKRT</sequence>
<name>A0ABN8I222_9NEOP</name>
<accession>A0ABN8I222</accession>
<organism evidence="2 3">
    <name type="scientific">Iphiclides podalirius</name>
    <name type="common">scarce swallowtail</name>
    <dbReference type="NCBI Taxonomy" id="110791"/>
    <lineage>
        <taxon>Eukaryota</taxon>
        <taxon>Metazoa</taxon>
        <taxon>Ecdysozoa</taxon>
        <taxon>Arthropoda</taxon>
        <taxon>Hexapoda</taxon>
        <taxon>Insecta</taxon>
        <taxon>Pterygota</taxon>
        <taxon>Neoptera</taxon>
        <taxon>Endopterygota</taxon>
        <taxon>Lepidoptera</taxon>
        <taxon>Glossata</taxon>
        <taxon>Ditrysia</taxon>
        <taxon>Papilionoidea</taxon>
        <taxon>Papilionidae</taxon>
        <taxon>Papilioninae</taxon>
        <taxon>Iphiclides</taxon>
    </lineage>
</organism>
<dbReference type="EMBL" id="OW152829">
    <property type="protein sequence ID" value="CAH2046962.1"/>
    <property type="molecule type" value="Genomic_DNA"/>
</dbReference>
<feature type="region of interest" description="Disordered" evidence="1">
    <location>
        <begin position="39"/>
        <end position="99"/>
    </location>
</feature>
<evidence type="ECO:0000313" key="3">
    <source>
        <dbReference type="Proteomes" id="UP000837857"/>
    </source>
</evidence>
<evidence type="ECO:0000256" key="1">
    <source>
        <dbReference type="SAM" id="MobiDB-lite"/>
    </source>
</evidence>
<gene>
    <name evidence="2" type="ORF">IPOD504_LOCUS5568</name>
</gene>
<feature type="non-terminal residue" evidence="2">
    <location>
        <position position="99"/>
    </location>
</feature>
<evidence type="ECO:0000313" key="2">
    <source>
        <dbReference type="EMBL" id="CAH2046962.1"/>
    </source>
</evidence>
<protein>
    <submittedName>
        <fullName evidence="2">Uncharacterized protein</fullName>
    </submittedName>
</protein>
<reference evidence="2" key="1">
    <citation type="submission" date="2022-03" db="EMBL/GenBank/DDBJ databases">
        <authorList>
            <person name="Martin H S."/>
        </authorList>
    </citation>
    <scope>NUCLEOTIDE SEQUENCE</scope>
</reference>
<dbReference type="Proteomes" id="UP000837857">
    <property type="component" value="Chromosome 17"/>
</dbReference>
<keyword evidence="3" id="KW-1185">Reference proteome</keyword>